<evidence type="ECO:0000313" key="2">
    <source>
        <dbReference type="Proteomes" id="UP000617340"/>
    </source>
</evidence>
<dbReference type="GO" id="GO:0015074">
    <property type="term" value="P:DNA integration"/>
    <property type="evidence" value="ECO:0007669"/>
    <property type="project" value="TreeGrafter"/>
</dbReference>
<reference evidence="1" key="1">
    <citation type="journal article" date="2020" name="G3 (Bethesda)">
        <title>High-Quality Assemblies for Three Invasive Social Wasps from the &lt;i&gt;Vespula&lt;/i&gt; Genus.</title>
        <authorList>
            <person name="Harrop T.W.R."/>
            <person name="Guhlin J."/>
            <person name="McLaughlin G.M."/>
            <person name="Permina E."/>
            <person name="Stockwell P."/>
            <person name="Gilligan J."/>
            <person name="Le Lec M.F."/>
            <person name="Gruber M.A.M."/>
            <person name="Quinn O."/>
            <person name="Lovegrove M."/>
            <person name="Duncan E.J."/>
            <person name="Remnant E.J."/>
            <person name="Van Eeckhoven J."/>
            <person name="Graham B."/>
            <person name="Knapp R.A."/>
            <person name="Langford K.W."/>
            <person name="Kronenberg Z."/>
            <person name="Press M.O."/>
            <person name="Eacker S.M."/>
            <person name="Wilson-Rankin E.E."/>
            <person name="Purcell J."/>
            <person name="Lester P.J."/>
            <person name="Dearden P.K."/>
        </authorList>
    </citation>
    <scope>NUCLEOTIDE SEQUENCE</scope>
    <source>
        <strain evidence="1">Linc-1</strain>
    </source>
</reference>
<dbReference type="GO" id="GO:0046975">
    <property type="term" value="F:histone H3K36 methyltransferase activity"/>
    <property type="evidence" value="ECO:0007669"/>
    <property type="project" value="TreeGrafter"/>
</dbReference>
<dbReference type="GO" id="GO:0005634">
    <property type="term" value="C:nucleus"/>
    <property type="evidence" value="ECO:0007669"/>
    <property type="project" value="TreeGrafter"/>
</dbReference>
<dbReference type="GO" id="GO:0044774">
    <property type="term" value="P:mitotic DNA integrity checkpoint signaling"/>
    <property type="evidence" value="ECO:0007669"/>
    <property type="project" value="TreeGrafter"/>
</dbReference>
<dbReference type="GO" id="GO:0000793">
    <property type="term" value="C:condensed chromosome"/>
    <property type="evidence" value="ECO:0007669"/>
    <property type="project" value="TreeGrafter"/>
</dbReference>
<dbReference type="GO" id="GO:0000729">
    <property type="term" value="P:DNA double-strand break processing"/>
    <property type="evidence" value="ECO:0007669"/>
    <property type="project" value="TreeGrafter"/>
</dbReference>
<dbReference type="GO" id="GO:0031297">
    <property type="term" value="P:replication fork processing"/>
    <property type="evidence" value="ECO:0007669"/>
    <property type="project" value="TreeGrafter"/>
</dbReference>
<sequence>MKPYLSNIVAIIFNRRLAVVEYISFARFATEICIIYGRSTTSIRTVRGWFRKFGIDNFNMEDEERSGRSSNTNTELIKAMIDKNPRYTVRELVDILNILRITIHIFILQKIGYFNHSKRNEKDPFLKRLITGDETWILYENITRKQSWFRDKKPLTKVAMIWFSSKESFDVHFVGLESHLL</sequence>
<dbReference type="GO" id="GO:0003690">
    <property type="term" value="F:double-stranded DNA binding"/>
    <property type="evidence" value="ECO:0007669"/>
    <property type="project" value="TreeGrafter"/>
</dbReference>
<dbReference type="Proteomes" id="UP000617340">
    <property type="component" value="Unassembled WGS sequence"/>
</dbReference>
<proteinExistence type="predicted"/>
<dbReference type="PANTHER" id="PTHR46060">
    <property type="entry name" value="MARINER MOS1 TRANSPOSASE-LIKE PROTEIN"/>
    <property type="match status" value="1"/>
</dbReference>
<keyword evidence="2" id="KW-1185">Reference proteome</keyword>
<protein>
    <recommendedName>
        <fullName evidence="3">Mos1 transposase HTH domain-containing protein</fullName>
    </recommendedName>
</protein>
<organism evidence="1 2">
    <name type="scientific">Vespula germanica</name>
    <name type="common">German yellow jacket</name>
    <name type="synonym">Paravespula germanica</name>
    <dbReference type="NCBI Taxonomy" id="30212"/>
    <lineage>
        <taxon>Eukaryota</taxon>
        <taxon>Metazoa</taxon>
        <taxon>Ecdysozoa</taxon>
        <taxon>Arthropoda</taxon>
        <taxon>Hexapoda</taxon>
        <taxon>Insecta</taxon>
        <taxon>Pterygota</taxon>
        <taxon>Neoptera</taxon>
        <taxon>Endopterygota</taxon>
        <taxon>Hymenoptera</taxon>
        <taxon>Apocrita</taxon>
        <taxon>Aculeata</taxon>
        <taxon>Vespoidea</taxon>
        <taxon>Vespidae</taxon>
        <taxon>Vespinae</taxon>
        <taxon>Vespula</taxon>
    </lineage>
</organism>
<comment type="caution">
    <text evidence="1">The sequence shown here is derived from an EMBL/GenBank/DDBJ whole genome shotgun (WGS) entry which is preliminary data.</text>
</comment>
<dbReference type="GO" id="GO:0035861">
    <property type="term" value="C:site of double-strand break"/>
    <property type="evidence" value="ECO:0007669"/>
    <property type="project" value="TreeGrafter"/>
</dbReference>
<dbReference type="GO" id="GO:0042800">
    <property type="term" value="F:histone H3K4 methyltransferase activity"/>
    <property type="evidence" value="ECO:0007669"/>
    <property type="project" value="TreeGrafter"/>
</dbReference>
<dbReference type="AlphaFoldDB" id="A0A834MYR5"/>
<dbReference type="GO" id="GO:0000014">
    <property type="term" value="F:single-stranded DNA endodeoxyribonuclease activity"/>
    <property type="evidence" value="ECO:0007669"/>
    <property type="project" value="TreeGrafter"/>
</dbReference>
<dbReference type="PANTHER" id="PTHR46060:SF2">
    <property type="entry name" value="HISTONE-LYSINE N-METHYLTRANSFERASE SETMAR"/>
    <property type="match status" value="1"/>
</dbReference>
<dbReference type="InterPro" id="IPR036397">
    <property type="entry name" value="RNaseH_sf"/>
</dbReference>
<evidence type="ECO:0008006" key="3">
    <source>
        <dbReference type="Google" id="ProtNLM"/>
    </source>
</evidence>
<dbReference type="GO" id="GO:0003697">
    <property type="term" value="F:single-stranded DNA binding"/>
    <property type="evidence" value="ECO:0007669"/>
    <property type="project" value="TreeGrafter"/>
</dbReference>
<name>A0A834MYR5_VESGE</name>
<dbReference type="EMBL" id="JACSDZ010000013">
    <property type="protein sequence ID" value="KAF7388699.1"/>
    <property type="molecule type" value="Genomic_DNA"/>
</dbReference>
<dbReference type="Gene3D" id="3.30.420.10">
    <property type="entry name" value="Ribonuclease H-like superfamily/Ribonuclease H"/>
    <property type="match status" value="1"/>
</dbReference>
<dbReference type="InterPro" id="IPR052709">
    <property type="entry name" value="Transposase-MT_Hybrid"/>
</dbReference>
<dbReference type="GO" id="GO:0044547">
    <property type="term" value="F:DNA topoisomerase binding"/>
    <property type="evidence" value="ECO:0007669"/>
    <property type="project" value="TreeGrafter"/>
</dbReference>
<gene>
    <name evidence="1" type="ORF">HZH68_012641</name>
</gene>
<evidence type="ECO:0000313" key="1">
    <source>
        <dbReference type="EMBL" id="KAF7388699.1"/>
    </source>
</evidence>
<dbReference type="GO" id="GO:0006303">
    <property type="term" value="P:double-strand break repair via nonhomologous end joining"/>
    <property type="evidence" value="ECO:0007669"/>
    <property type="project" value="TreeGrafter"/>
</dbReference>
<accession>A0A834MYR5</accession>